<dbReference type="EMBL" id="DF973251">
    <property type="protein sequence ID" value="GAU22609.1"/>
    <property type="molecule type" value="Genomic_DNA"/>
</dbReference>
<evidence type="ECO:0000313" key="1">
    <source>
        <dbReference type="EMBL" id="GAU22609.1"/>
    </source>
</evidence>
<evidence type="ECO:0000313" key="2">
    <source>
        <dbReference type="Proteomes" id="UP000242715"/>
    </source>
</evidence>
<organism evidence="1 2">
    <name type="scientific">Trifolium subterraneum</name>
    <name type="common">Subterranean clover</name>
    <dbReference type="NCBI Taxonomy" id="3900"/>
    <lineage>
        <taxon>Eukaryota</taxon>
        <taxon>Viridiplantae</taxon>
        <taxon>Streptophyta</taxon>
        <taxon>Embryophyta</taxon>
        <taxon>Tracheophyta</taxon>
        <taxon>Spermatophyta</taxon>
        <taxon>Magnoliopsida</taxon>
        <taxon>eudicotyledons</taxon>
        <taxon>Gunneridae</taxon>
        <taxon>Pentapetalae</taxon>
        <taxon>rosids</taxon>
        <taxon>fabids</taxon>
        <taxon>Fabales</taxon>
        <taxon>Fabaceae</taxon>
        <taxon>Papilionoideae</taxon>
        <taxon>50 kb inversion clade</taxon>
        <taxon>NPAAA clade</taxon>
        <taxon>Hologalegina</taxon>
        <taxon>IRL clade</taxon>
        <taxon>Trifolieae</taxon>
        <taxon>Trifolium</taxon>
    </lineage>
</organism>
<sequence length="80" mass="8717">MTQVSSFSSDADVNSNSADWLNWVELNKEANDFSNDVAEFGDKINLNFKGDREGVVNHLKVIVEKKMVQKGGAAEALSGV</sequence>
<dbReference type="AlphaFoldDB" id="A0A2Z6MUK7"/>
<gene>
    <name evidence="1" type="ORF">TSUD_234310</name>
</gene>
<reference evidence="2" key="1">
    <citation type="journal article" date="2017" name="Front. Plant Sci.">
        <title>Climate Clever Clovers: New Paradigm to Reduce the Environmental Footprint of Ruminants by Breeding Low Methanogenic Forages Utilizing Haplotype Variation.</title>
        <authorList>
            <person name="Kaur P."/>
            <person name="Appels R."/>
            <person name="Bayer P.E."/>
            <person name="Keeble-Gagnere G."/>
            <person name="Wang J."/>
            <person name="Hirakawa H."/>
            <person name="Shirasawa K."/>
            <person name="Vercoe P."/>
            <person name="Stefanova K."/>
            <person name="Durmic Z."/>
            <person name="Nichols P."/>
            <person name="Revell C."/>
            <person name="Isobe S.N."/>
            <person name="Edwards D."/>
            <person name="Erskine W."/>
        </authorList>
    </citation>
    <scope>NUCLEOTIDE SEQUENCE [LARGE SCALE GENOMIC DNA]</scope>
    <source>
        <strain evidence="2">cv. Daliak</strain>
    </source>
</reference>
<protein>
    <submittedName>
        <fullName evidence="1">Uncharacterized protein</fullName>
    </submittedName>
</protein>
<accession>A0A2Z6MUK7</accession>
<proteinExistence type="predicted"/>
<keyword evidence="2" id="KW-1185">Reference proteome</keyword>
<dbReference type="Proteomes" id="UP000242715">
    <property type="component" value="Unassembled WGS sequence"/>
</dbReference>
<name>A0A2Z6MUK7_TRISU</name>